<dbReference type="Pfam" id="PF11905">
    <property type="entry name" value="DUF3425"/>
    <property type="match status" value="1"/>
</dbReference>
<evidence type="ECO:0000256" key="1">
    <source>
        <dbReference type="SAM" id="MobiDB-lite"/>
    </source>
</evidence>
<dbReference type="RefSeq" id="XP_056503077.1">
    <property type="nucleotide sequence ID" value="XM_056643665.1"/>
</dbReference>
<feature type="region of interest" description="Disordered" evidence="1">
    <location>
        <begin position="1"/>
        <end position="25"/>
    </location>
</feature>
<dbReference type="OrthoDB" id="4161589at2759"/>
<accession>A0A9W9P5A3</accession>
<dbReference type="PANTHER" id="PTHR37012:SF6">
    <property type="entry name" value="BZIP TRANSCRIPTION FACTOR"/>
    <property type="match status" value="1"/>
</dbReference>
<dbReference type="Proteomes" id="UP001147733">
    <property type="component" value="Unassembled WGS sequence"/>
</dbReference>
<sequence length="364" mass="42018">MSDQSSAEKKRNRDRRAQQNLRDKKLRYTNKLEAQVAHCEQHHNDAGVQELLGTIDDLRRQNECLVARQRSLKSLISSWDEKQQDSEYLSPNQPRTLNTTREQIDHSLLQTTCPPLGTADSSNKDNYLTCHVTHSTSTIPSQQTPGAIHPISINSPWNELPLYSDKFTSIQTVSLPWLVHPTEITKCPDTPESPLDILYGSKTNLLANMIHIALERRPIRDPEILAMGWITYHFTKWIIEPSPKTYANIAPFLRPFQEQFEIKHPIAVCCVPYRGVRANLIRQWSLYEENRDGLFGMFACCIKIRWPWGVKILDRDEDNVLRIKPAFLETFMKEEGWGLTQEFINKHPNLMIGMDLDTVVFDIA</sequence>
<protein>
    <recommendedName>
        <fullName evidence="4">BZIP domain-containing protein</fullName>
    </recommendedName>
</protein>
<evidence type="ECO:0000313" key="2">
    <source>
        <dbReference type="EMBL" id="KAJ5235577.1"/>
    </source>
</evidence>
<proteinExistence type="predicted"/>
<dbReference type="Gene3D" id="1.20.5.170">
    <property type="match status" value="1"/>
</dbReference>
<feature type="compositionally biased region" description="Basic and acidic residues" evidence="1">
    <location>
        <begin position="1"/>
        <end position="23"/>
    </location>
</feature>
<dbReference type="GeneID" id="81382832"/>
<gene>
    <name evidence="2" type="ORF">N7469_004745</name>
</gene>
<reference evidence="2" key="2">
    <citation type="journal article" date="2023" name="IMA Fungus">
        <title>Comparative genomic study of the Penicillium genus elucidates a diverse pangenome and 15 lateral gene transfer events.</title>
        <authorList>
            <person name="Petersen C."/>
            <person name="Sorensen T."/>
            <person name="Nielsen M.R."/>
            <person name="Sondergaard T.E."/>
            <person name="Sorensen J.L."/>
            <person name="Fitzpatrick D.A."/>
            <person name="Frisvad J.C."/>
            <person name="Nielsen K.L."/>
        </authorList>
    </citation>
    <scope>NUCLEOTIDE SEQUENCE</scope>
    <source>
        <strain evidence="2">IBT 23319</strain>
    </source>
</reference>
<keyword evidence="3" id="KW-1185">Reference proteome</keyword>
<dbReference type="InterPro" id="IPR021833">
    <property type="entry name" value="DUF3425"/>
</dbReference>
<evidence type="ECO:0000313" key="3">
    <source>
        <dbReference type="Proteomes" id="UP001147733"/>
    </source>
</evidence>
<evidence type="ECO:0008006" key="4">
    <source>
        <dbReference type="Google" id="ProtNLM"/>
    </source>
</evidence>
<name>A0A9W9P5A3_PENCI</name>
<organism evidence="2 3">
    <name type="scientific">Penicillium citrinum</name>
    <dbReference type="NCBI Taxonomy" id="5077"/>
    <lineage>
        <taxon>Eukaryota</taxon>
        <taxon>Fungi</taxon>
        <taxon>Dikarya</taxon>
        <taxon>Ascomycota</taxon>
        <taxon>Pezizomycotina</taxon>
        <taxon>Eurotiomycetes</taxon>
        <taxon>Eurotiomycetidae</taxon>
        <taxon>Eurotiales</taxon>
        <taxon>Aspergillaceae</taxon>
        <taxon>Penicillium</taxon>
    </lineage>
</organism>
<reference evidence="2" key="1">
    <citation type="submission" date="2022-11" db="EMBL/GenBank/DDBJ databases">
        <authorList>
            <person name="Petersen C."/>
        </authorList>
    </citation>
    <scope>NUCLEOTIDE SEQUENCE</scope>
    <source>
        <strain evidence="2">IBT 23319</strain>
    </source>
</reference>
<comment type="caution">
    <text evidence="2">The sequence shown here is derived from an EMBL/GenBank/DDBJ whole genome shotgun (WGS) entry which is preliminary data.</text>
</comment>
<dbReference type="CDD" id="cd14688">
    <property type="entry name" value="bZIP_YAP"/>
    <property type="match status" value="1"/>
</dbReference>
<dbReference type="PANTHER" id="PTHR37012">
    <property type="entry name" value="B-ZIP TRANSCRIPTION FACTOR (EUROFUNG)-RELATED"/>
    <property type="match status" value="1"/>
</dbReference>
<dbReference type="EMBL" id="JAPQKT010000003">
    <property type="protein sequence ID" value="KAJ5235577.1"/>
    <property type="molecule type" value="Genomic_DNA"/>
</dbReference>
<dbReference type="AlphaFoldDB" id="A0A9W9P5A3"/>